<feature type="transmembrane region" description="Helical" evidence="7">
    <location>
        <begin position="244"/>
        <end position="266"/>
    </location>
</feature>
<feature type="domain" description="SSD" evidence="8">
    <location>
        <begin position="235"/>
        <end position="341"/>
    </location>
</feature>
<dbReference type="InterPro" id="IPR050545">
    <property type="entry name" value="Mycobact_MmpL"/>
</dbReference>
<evidence type="ECO:0000256" key="6">
    <source>
        <dbReference type="ARBA" id="ARBA00023136"/>
    </source>
</evidence>
<keyword evidence="5 7" id="KW-1133">Transmembrane helix</keyword>
<evidence type="ECO:0000313" key="9">
    <source>
        <dbReference type="EMBL" id="MQY29487.1"/>
    </source>
</evidence>
<reference evidence="9 10" key="1">
    <citation type="submission" date="2019-10" db="EMBL/GenBank/DDBJ databases">
        <title>Nocardia macrotermitis sp. nov. and Nocardia aurantia sp. nov., isolated from the gut of fungus growing-termite Macrotermes natalensis.</title>
        <authorList>
            <person name="Benndorf R."/>
            <person name="Schwitalla J."/>
            <person name="Martin K."/>
            <person name="De Beer W."/>
            <person name="Kaster A.-K."/>
            <person name="Vollmers J."/>
            <person name="Poulsen M."/>
            <person name="Beemelmanns C."/>
        </authorList>
    </citation>
    <scope>NUCLEOTIDE SEQUENCE [LARGE SCALE GENOMIC DNA]</scope>
    <source>
        <strain evidence="9 10">RB56</strain>
    </source>
</reference>
<feature type="transmembrane region" description="Helical" evidence="7">
    <location>
        <begin position="378"/>
        <end position="397"/>
    </location>
</feature>
<feature type="domain" description="SSD" evidence="8">
    <location>
        <begin position="552"/>
        <end position="678"/>
    </location>
</feature>
<dbReference type="OrthoDB" id="2365435at2"/>
<dbReference type="RefSeq" id="WP_153346392.1">
    <property type="nucleotide sequence ID" value="NZ_WEGI01000011.1"/>
</dbReference>
<feature type="transmembrane region" description="Helical" evidence="7">
    <location>
        <begin position="287"/>
        <end position="310"/>
    </location>
</feature>
<feature type="transmembrane region" description="Helical" evidence="7">
    <location>
        <begin position="648"/>
        <end position="668"/>
    </location>
</feature>
<dbReference type="Proteomes" id="UP000431401">
    <property type="component" value="Unassembled WGS sequence"/>
</dbReference>
<evidence type="ECO:0000256" key="1">
    <source>
        <dbReference type="ARBA" id="ARBA00004651"/>
    </source>
</evidence>
<gene>
    <name evidence="9" type="primary">ydfJ_5</name>
    <name evidence="9" type="ORF">NRB56_50770</name>
</gene>
<comment type="similarity">
    <text evidence="2">Belongs to the resistance-nodulation-cell division (RND) (TC 2.A.6) family. MmpL subfamily.</text>
</comment>
<evidence type="ECO:0000313" key="10">
    <source>
        <dbReference type="Proteomes" id="UP000431401"/>
    </source>
</evidence>
<dbReference type="GO" id="GO:0005886">
    <property type="term" value="C:plasma membrane"/>
    <property type="evidence" value="ECO:0007669"/>
    <property type="project" value="UniProtKB-SubCell"/>
</dbReference>
<evidence type="ECO:0000256" key="7">
    <source>
        <dbReference type="SAM" id="Phobius"/>
    </source>
</evidence>
<evidence type="ECO:0000256" key="4">
    <source>
        <dbReference type="ARBA" id="ARBA00022692"/>
    </source>
</evidence>
<dbReference type="SUPFAM" id="SSF82866">
    <property type="entry name" value="Multidrug efflux transporter AcrB transmembrane domain"/>
    <property type="match status" value="2"/>
</dbReference>
<dbReference type="Gene3D" id="1.20.1640.10">
    <property type="entry name" value="Multidrug efflux transporter AcrB transmembrane domain"/>
    <property type="match status" value="2"/>
</dbReference>
<feature type="transmembrane region" description="Helical" evidence="7">
    <location>
        <begin position="621"/>
        <end position="642"/>
    </location>
</feature>
<dbReference type="PANTHER" id="PTHR33406">
    <property type="entry name" value="MEMBRANE PROTEIN MJ1562-RELATED"/>
    <property type="match status" value="1"/>
</dbReference>
<keyword evidence="4 7" id="KW-0812">Transmembrane</keyword>
<comment type="subcellular location">
    <subcellularLocation>
        <location evidence="1">Cell membrane</location>
        <topology evidence="1">Multi-pass membrane protein</topology>
    </subcellularLocation>
</comment>
<keyword evidence="6 7" id="KW-0472">Membrane</keyword>
<dbReference type="EMBL" id="WEGI01000011">
    <property type="protein sequence ID" value="MQY29487.1"/>
    <property type="molecule type" value="Genomic_DNA"/>
</dbReference>
<evidence type="ECO:0000256" key="3">
    <source>
        <dbReference type="ARBA" id="ARBA00022475"/>
    </source>
</evidence>
<evidence type="ECO:0000256" key="5">
    <source>
        <dbReference type="ARBA" id="ARBA00022989"/>
    </source>
</evidence>
<dbReference type="Pfam" id="PF03176">
    <property type="entry name" value="MMPL"/>
    <property type="match status" value="2"/>
</dbReference>
<dbReference type="InterPro" id="IPR000731">
    <property type="entry name" value="SSD"/>
</dbReference>
<feature type="transmembrane region" description="Helical" evidence="7">
    <location>
        <begin position="316"/>
        <end position="341"/>
    </location>
</feature>
<organism evidence="9 10">
    <name type="scientific">Nocardia aurantia</name>
    <dbReference type="NCBI Taxonomy" id="2585199"/>
    <lineage>
        <taxon>Bacteria</taxon>
        <taxon>Bacillati</taxon>
        <taxon>Actinomycetota</taxon>
        <taxon>Actinomycetes</taxon>
        <taxon>Mycobacteriales</taxon>
        <taxon>Nocardiaceae</taxon>
        <taxon>Nocardia</taxon>
    </lineage>
</organism>
<dbReference type="PANTHER" id="PTHR33406:SF6">
    <property type="entry name" value="MEMBRANE PROTEIN YDGH-RELATED"/>
    <property type="match status" value="1"/>
</dbReference>
<evidence type="ECO:0000259" key="8">
    <source>
        <dbReference type="PROSITE" id="PS50156"/>
    </source>
</evidence>
<evidence type="ECO:0000256" key="2">
    <source>
        <dbReference type="ARBA" id="ARBA00010157"/>
    </source>
</evidence>
<keyword evidence="3" id="KW-1003">Cell membrane</keyword>
<sequence length="707" mass="73368">MSAPPAPDSTTLASRLARIPGGRRTKWIVLAAWLIAIVALGGFAGKLNGAEKNDNIQWLPGAAESTQAYQLGQRFGGADEVPVVFVYERAAGLTDTDRAVAAADTARFAQVPGVAAASIVGPVPSKDGQAMEVLVPIPVGHGGWDTIGATVGKLKDAAGPHPPGLSMLPTGPAGYGAEFSAAFKGIDGTLLYATAAVVIVILLLTYGPMLWILPLIAAGGALSVAMSAVYSATGMGLTVTAQSAGILTILVFGAGTDYALLLIARYREELRRHEDKHEAMAVALHRAGPAILASGTTVIIAMLVLLVAELNSTKGVGPVCAIGVAVALLAMLTLLPALMVIPGRWIFWPRHPNFGTADHTATGIWSRMGDFIAGRPRAVWIGTGAALLALSFGVTGLHNTGIANQDAFTKTTDAVRGNEALARHFDLGTGSPVIVIAKTARLQEVSSAIAATPGVTAPSAAHTSGDLMQIQATLTDAPDSPAAGATIDRLRTTLHTIEGADAKVGGDTAIRTDIERASSHDNRVVVPLVLLVVMAILMLLLRSLLAPVLLTLTVVLSFFAALGLSTLVFHAAGFHGADPALPLLAFVFLVALGIDYNIFLMSRVHEEAKTHGTRRGARTGLSATGGVITSAGLVLAGTFAVFATMPMVAFAEVGLVIMIGVLLDTLIVRSILVTALNLDLGDRIWWPSPLSRRRDPDPEREPVPALN</sequence>
<name>A0A7K0DVF4_9NOCA</name>
<accession>A0A7K0DVF4</accession>
<dbReference type="PROSITE" id="PS50156">
    <property type="entry name" value="SSD"/>
    <property type="match status" value="2"/>
</dbReference>
<feature type="transmembrane region" description="Helical" evidence="7">
    <location>
        <begin position="548"/>
        <end position="574"/>
    </location>
</feature>
<dbReference type="InterPro" id="IPR004869">
    <property type="entry name" value="MMPL_dom"/>
</dbReference>
<feature type="transmembrane region" description="Helical" evidence="7">
    <location>
        <begin position="211"/>
        <end position="232"/>
    </location>
</feature>
<protein>
    <submittedName>
        <fullName evidence="9">Membrane protein YdfJ</fullName>
    </submittedName>
</protein>
<feature type="transmembrane region" description="Helical" evidence="7">
    <location>
        <begin position="189"/>
        <end position="206"/>
    </location>
</feature>
<feature type="transmembrane region" description="Helical" evidence="7">
    <location>
        <begin position="524"/>
        <end position="541"/>
    </location>
</feature>
<keyword evidence="10" id="KW-1185">Reference proteome</keyword>
<comment type="caution">
    <text evidence="9">The sequence shown here is derived from an EMBL/GenBank/DDBJ whole genome shotgun (WGS) entry which is preliminary data.</text>
</comment>
<dbReference type="AlphaFoldDB" id="A0A7K0DVF4"/>
<proteinExistence type="inferred from homology"/>
<feature type="transmembrane region" description="Helical" evidence="7">
    <location>
        <begin position="27"/>
        <end position="45"/>
    </location>
</feature>
<feature type="transmembrane region" description="Helical" evidence="7">
    <location>
        <begin position="580"/>
        <end position="600"/>
    </location>
</feature>